<dbReference type="Gene3D" id="2.60.120.430">
    <property type="entry name" value="Galactose-binding lectin"/>
    <property type="match status" value="2"/>
</dbReference>
<gene>
    <name evidence="1" type="ORF">Back11_34990</name>
</gene>
<reference evidence="1 2" key="1">
    <citation type="submission" date="2018-11" db="EMBL/GenBank/DDBJ databases">
        <title>Complete genome sequence of Paenibacillus baekrokdamisoli strain KCTC 33723.</title>
        <authorList>
            <person name="Kang S.W."/>
            <person name="Lee K.C."/>
            <person name="Kim K.K."/>
            <person name="Kim J.S."/>
            <person name="Kim D.S."/>
            <person name="Ko S.H."/>
            <person name="Yang S.H."/>
            <person name="Lee J.S."/>
        </authorList>
    </citation>
    <scope>NUCLEOTIDE SEQUENCE [LARGE SCALE GENOMIC DNA]</scope>
    <source>
        <strain evidence="1 2">KCTC 33723</strain>
    </source>
</reference>
<dbReference type="AlphaFoldDB" id="A0A3G9JG72"/>
<dbReference type="SUPFAM" id="SSF51126">
    <property type="entry name" value="Pectin lyase-like"/>
    <property type="match status" value="1"/>
</dbReference>
<evidence type="ECO:0000313" key="2">
    <source>
        <dbReference type="Proteomes" id="UP000275368"/>
    </source>
</evidence>
<dbReference type="EMBL" id="AP019308">
    <property type="protein sequence ID" value="BBH22154.1"/>
    <property type="molecule type" value="Genomic_DNA"/>
</dbReference>
<organism evidence="1 2">
    <name type="scientific">Paenibacillus baekrokdamisoli</name>
    <dbReference type="NCBI Taxonomy" id="1712516"/>
    <lineage>
        <taxon>Bacteria</taxon>
        <taxon>Bacillati</taxon>
        <taxon>Bacillota</taxon>
        <taxon>Bacilli</taxon>
        <taxon>Bacillales</taxon>
        <taxon>Paenibacillaceae</taxon>
        <taxon>Paenibacillus</taxon>
    </lineage>
</organism>
<accession>A0A3G9JG72</accession>
<protein>
    <submittedName>
        <fullName evidence="1">Uncharacterized protein</fullName>
    </submittedName>
</protein>
<dbReference type="KEGG" id="pbk:Back11_34990"/>
<keyword evidence="2" id="KW-1185">Reference proteome</keyword>
<dbReference type="InterPro" id="IPR011050">
    <property type="entry name" value="Pectin_lyase_fold/virulence"/>
</dbReference>
<sequence length="1066" mass="114543">MVMIECSFYHMNWGEMTLLSINEPMKKMGLMILAFVLVCTTVMAGLPLRAEAAATQKLLHAADSSAGWSGAQVDTTDKKEGTASLKGVYKRGPKVPSYDGNVEMNGKFTAVDTKLSVANGQLIFWIYISNAALLGSGHGEIEISSANQIGKDAYRWNTADLSFVEGWQQLKLNVSDADVLGNPDLSAIKRFGIQVYATSQFVLKIDDIRMQNKLPKVLSLHNGDSTAGWIGATLDTANKKEGAASLSTVTDPIFSLPGYPGITLMQYNFSPVDTGVTVEKGYLKLWLYLDDVSKFAGFIGTIELSSNANPDVDEYEWLLSSMHLQSGWQELTLKLSDANAYGNPDLSAISRIRIYCFNTTTATMKVDDIRIYEGSSGAISIQDANQAYGWTGGALDTADKKEGGASYAGTSDPGITIPGYTGAANLQSIFDPIDTGATLQNGRLKMWLYISDVSRLSANRVGSIELSSNHATDVDEIEWRLSDLQLINGWQELTLRVNQAQIHGNPDLRAITRFRVYGFSTDEIRLKVDDIRMTSQGGGTNPGAGGTAAYTGEEMTIAQTDPTYGGPQLVGKLFTEGLGRLPEPAEYKAAIGFVEQHGASVATFESIIHDFFEDVRFTGSGLTTSEQAQAIYRAVLNRDPSLAEVSDYSSRLVSETAGDIAAALTGTAEFAALLPDIIKGPYYWGANNAQLSTGGVIMTAAQVQALLDGPDTVIELPRGTLVLADQTINVPAGKTLRTAGTPTHYVQKARVLRAANVNTPLVTIQGGGTLSHMWVDGNRTAFLSDPGGLKYGHNIVTMGHNVNVISNRLNDATAGTNLFGADLMKNAYIAHNLITAYASSHYVGVNGGWSDGITHASTDSIIEDNQVVDATDVGIIVFRFVSLNHDVPQTTIVRNNTVVNFGNSAYAALDIDSWHSQGAPQLFSGTSIDNNAIWTSMKAHHHITLSFAPLAWTSAMGDTAIGGSMTNNYTPDGLYVLTAAGIAVDGVRNFNIRGNRLNMYVGPWNNTGFNTRLISVNENNSSGSIQGPYVDDPMHRPGQGGFISSGIGEPFTSVTVKHAHIHDVYP</sequence>
<evidence type="ECO:0000313" key="1">
    <source>
        <dbReference type="EMBL" id="BBH22154.1"/>
    </source>
</evidence>
<name>A0A3G9JG72_9BACL</name>
<proteinExistence type="predicted"/>
<dbReference type="Proteomes" id="UP000275368">
    <property type="component" value="Chromosome"/>
</dbReference>